<feature type="transmembrane region" description="Helical" evidence="13">
    <location>
        <begin position="142"/>
        <end position="170"/>
    </location>
</feature>
<dbReference type="InterPro" id="IPR007704">
    <property type="entry name" value="PIG-M"/>
</dbReference>
<evidence type="ECO:0000256" key="11">
    <source>
        <dbReference type="ARBA" id="ARBA00023136"/>
    </source>
</evidence>
<keyword evidence="6 13" id="KW-0328">Glycosyltransferase</keyword>
<feature type="transmembrane region" description="Helical" evidence="13">
    <location>
        <begin position="334"/>
        <end position="353"/>
    </location>
</feature>
<evidence type="ECO:0000256" key="12">
    <source>
        <dbReference type="ARBA" id="ARBA00025399"/>
    </source>
</evidence>
<feature type="transmembrane region" description="Helical" evidence="13">
    <location>
        <begin position="301"/>
        <end position="322"/>
    </location>
</feature>
<dbReference type="AlphaFoldDB" id="A0AAE1C1U1"/>
<dbReference type="GeneID" id="89960963"/>
<name>A0AAE1C1U1_9PEZI</name>
<dbReference type="PANTHER" id="PTHR12886:SF0">
    <property type="entry name" value="GPI MANNOSYLTRANSFERASE 1"/>
    <property type="match status" value="1"/>
</dbReference>
<evidence type="ECO:0000313" key="15">
    <source>
        <dbReference type="Proteomes" id="UP001274830"/>
    </source>
</evidence>
<dbReference type="GO" id="GO:0006506">
    <property type="term" value="P:GPI anchor biosynthetic process"/>
    <property type="evidence" value="ECO:0007669"/>
    <property type="project" value="UniProtKB-KW"/>
</dbReference>
<dbReference type="GO" id="GO:0005789">
    <property type="term" value="C:endoplasmic reticulum membrane"/>
    <property type="evidence" value="ECO:0007669"/>
    <property type="project" value="UniProtKB-SubCell"/>
</dbReference>
<protein>
    <recommendedName>
        <fullName evidence="4 13">GPI mannosyltransferase 1</fullName>
        <ecNumber evidence="13">2.4.1.-</ecNumber>
    </recommendedName>
    <alternativeName>
        <fullName evidence="13">GPI mannosyltransferase I</fullName>
    </alternativeName>
</protein>
<evidence type="ECO:0000256" key="5">
    <source>
        <dbReference type="ARBA" id="ARBA00022502"/>
    </source>
</evidence>
<proteinExistence type="inferred from homology"/>
<evidence type="ECO:0000256" key="9">
    <source>
        <dbReference type="ARBA" id="ARBA00022824"/>
    </source>
</evidence>
<evidence type="ECO:0000256" key="6">
    <source>
        <dbReference type="ARBA" id="ARBA00022676"/>
    </source>
</evidence>
<evidence type="ECO:0000256" key="2">
    <source>
        <dbReference type="ARBA" id="ARBA00004687"/>
    </source>
</evidence>
<comment type="pathway">
    <text evidence="2 13">Glycolipid biosynthesis; glycosylphosphatidylinositol-anchor biosynthesis.</text>
</comment>
<keyword evidence="9 13" id="KW-0256">Endoplasmic reticulum</keyword>
<dbReference type="RefSeq" id="XP_064695819.1">
    <property type="nucleotide sequence ID" value="XM_064836428.1"/>
</dbReference>
<evidence type="ECO:0000256" key="13">
    <source>
        <dbReference type="RuleBase" id="RU365064"/>
    </source>
</evidence>
<sequence>MRASLAFAAATILRAALLYFGYTDIDYLVFTDAARFLSHNRSPYDRATYRYTPLLAWLLYPTTWGGLWFEFGKALFCIADILTGWLIILILRKRMSLDKATNYACIWLLNPIVASISARGSSEGVIALLTIALLWATLERRIGIAGILLGVAVHFKIYPFIYAASLFVWLDRSKAGSVPVARKDRDRPQWLESALSFINRLRLRLALSSFVTFMALNFVMMQYYGISFLKHTFLYHFTRIDHRHNFSVYNTVLHYNSAYPCETAHLRIESLAFLPQLLLSVIIIPLALARKNLAGTMLAQTFAFVTFNKVCTSQYFLWYLVFLPVYLPDTTLLWGRRGIVMLVAWVLGQALWLQQGYRLEFLGISSFAPALWVASIAFFLANCWILYEIVIDIGRGGNATRQVKVA</sequence>
<keyword evidence="11 13" id="KW-0472">Membrane</keyword>
<comment type="function">
    <text evidence="12 13">Mannosyltransferase involved in glycosylphosphatidylinositol-anchor biosynthesis. Transfers the first alpha-1,4-mannose to GlcN-acyl-PI during GPI precursor assembly. Required for cell wall integrity.</text>
</comment>
<dbReference type="PANTHER" id="PTHR12886">
    <property type="entry name" value="PIG-M MANNOSYLTRANSFERASE"/>
    <property type="match status" value="1"/>
</dbReference>
<keyword evidence="15" id="KW-1185">Reference proteome</keyword>
<evidence type="ECO:0000256" key="10">
    <source>
        <dbReference type="ARBA" id="ARBA00022989"/>
    </source>
</evidence>
<dbReference type="Proteomes" id="UP001274830">
    <property type="component" value="Unassembled WGS sequence"/>
</dbReference>
<evidence type="ECO:0000256" key="7">
    <source>
        <dbReference type="ARBA" id="ARBA00022679"/>
    </source>
</evidence>
<dbReference type="Pfam" id="PF05007">
    <property type="entry name" value="Mannosyl_trans"/>
    <property type="match status" value="1"/>
</dbReference>
<dbReference type="EMBL" id="JAUTXT010000017">
    <property type="protein sequence ID" value="KAK3674909.1"/>
    <property type="molecule type" value="Genomic_DNA"/>
</dbReference>
<feature type="transmembrane region" description="Helical" evidence="13">
    <location>
        <begin position="71"/>
        <end position="91"/>
    </location>
</feature>
<feature type="transmembrane region" description="Helical" evidence="13">
    <location>
        <begin position="272"/>
        <end position="289"/>
    </location>
</feature>
<evidence type="ECO:0000313" key="14">
    <source>
        <dbReference type="EMBL" id="KAK3674909.1"/>
    </source>
</evidence>
<keyword evidence="5 13" id="KW-0337">GPI-anchor biosynthesis</keyword>
<dbReference type="GO" id="GO:1990529">
    <property type="term" value="C:glycosylphosphatidylinositol-mannosyltransferase I complex"/>
    <property type="evidence" value="ECO:0007669"/>
    <property type="project" value="TreeGrafter"/>
</dbReference>
<keyword evidence="7 13" id="KW-0808">Transferase</keyword>
<evidence type="ECO:0000256" key="1">
    <source>
        <dbReference type="ARBA" id="ARBA00004477"/>
    </source>
</evidence>
<feature type="transmembrane region" description="Helical" evidence="13">
    <location>
        <begin position="205"/>
        <end position="226"/>
    </location>
</feature>
<keyword evidence="8 13" id="KW-0812">Transmembrane</keyword>
<gene>
    <name evidence="14" type="primary">GPI14</name>
    <name evidence="14" type="ORF">LTR78_005253</name>
</gene>
<evidence type="ECO:0000256" key="4">
    <source>
        <dbReference type="ARBA" id="ARBA00013797"/>
    </source>
</evidence>
<comment type="subcellular location">
    <subcellularLocation>
        <location evidence="1 13">Endoplasmic reticulum membrane</location>
        <topology evidence="1 13">Multi-pass membrane protein</topology>
    </subcellularLocation>
</comment>
<dbReference type="GO" id="GO:0004376">
    <property type="term" value="F:GPI mannosyltransferase activity"/>
    <property type="evidence" value="ECO:0007669"/>
    <property type="project" value="InterPro"/>
</dbReference>
<keyword evidence="10 13" id="KW-1133">Transmembrane helix</keyword>
<dbReference type="EC" id="2.4.1.-" evidence="13"/>
<organism evidence="14 15">
    <name type="scientific">Recurvomyces mirabilis</name>
    <dbReference type="NCBI Taxonomy" id="574656"/>
    <lineage>
        <taxon>Eukaryota</taxon>
        <taxon>Fungi</taxon>
        <taxon>Dikarya</taxon>
        <taxon>Ascomycota</taxon>
        <taxon>Pezizomycotina</taxon>
        <taxon>Dothideomycetes</taxon>
        <taxon>Dothideomycetidae</taxon>
        <taxon>Mycosphaerellales</taxon>
        <taxon>Teratosphaeriaceae</taxon>
        <taxon>Recurvomyces</taxon>
    </lineage>
</organism>
<accession>A0AAE1C1U1</accession>
<evidence type="ECO:0000256" key="8">
    <source>
        <dbReference type="ARBA" id="ARBA00022692"/>
    </source>
</evidence>
<reference evidence="14" key="1">
    <citation type="submission" date="2023-07" db="EMBL/GenBank/DDBJ databases">
        <title>Black Yeasts Isolated from many extreme environments.</title>
        <authorList>
            <person name="Coleine C."/>
            <person name="Stajich J.E."/>
            <person name="Selbmann L."/>
        </authorList>
    </citation>
    <scope>NUCLEOTIDE SEQUENCE</scope>
    <source>
        <strain evidence="14">CCFEE 5485</strain>
    </source>
</reference>
<comment type="similarity">
    <text evidence="3 13">Belongs to the PIGM family.</text>
</comment>
<feature type="transmembrane region" description="Helical" evidence="13">
    <location>
        <begin position="365"/>
        <end position="387"/>
    </location>
</feature>
<evidence type="ECO:0000256" key="3">
    <source>
        <dbReference type="ARBA" id="ARBA00011071"/>
    </source>
</evidence>
<dbReference type="GO" id="GO:0051751">
    <property type="term" value="F:alpha-1,4-mannosyltransferase activity"/>
    <property type="evidence" value="ECO:0007669"/>
    <property type="project" value="InterPro"/>
</dbReference>
<comment type="caution">
    <text evidence="14">The sequence shown here is derived from an EMBL/GenBank/DDBJ whole genome shotgun (WGS) entry which is preliminary data.</text>
</comment>